<dbReference type="EMBL" id="AP011853">
    <property type="protein sequence ID" value="BAJ48075.1"/>
    <property type="molecule type" value="Genomic_DNA"/>
</dbReference>
<evidence type="ECO:0000313" key="1">
    <source>
        <dbReference type="EMBL" id="BAJ48075.1"/>
    </source>
</evidence>
<proteinExistence type="predicted"/>
<dbReference type="EMBL" id="BA000048">
    <property type="protein sequence ID" value="BAJ50865.1"/>
    <property type="molecule type" value="Genomic_DNA"/>
</dbReference>
<dbReference type="InterPro" id="IPR003749">
    <property type="entry name" value="ThiS/MoaD-like"/>
</dbReference>
<dbReference type="STRING" id="311458.CSUB_C1012"/>
<reference evidence="1 3" key="2">
    <citation type="journal article" date="2011" name="Nucleic Acids Res.">
        <title>Insights into the evolution of Archaea and eukaryotic protein modifier systems revealed by the genome of a novel archaeal group.</title>
        <authorList>
            <person name="Nunoura T."/>
            <person name="Takaki Y."/>
            <person name="Kakuta J."/>
            <person name="Nishi S."/>
            <person name="Sugahara J."/>
            <person name="Kazama H."/>
            <person name="Chee G."/>
            <person name="Hattori M."/>
            <person name="Kanai A."/>
            <person name="Atomi H."/>
            <person name="Takai K."/>
            <person name="Takami H."/>
        </authorList>
    </citation>
    <scope>NUCLEOTIDE SEQUENCE [LARGE SCALE GENOMIC DNA]</scope>
</reference>
<accession>E6N706</accession>
<dbReference type="BioCyc" id="CCAL311458:G131R-1020-MONOMER"/>
<name>E6N706_CALS0</name>
<dbReference type="SUPFAM" id="SSF54285">
    <property type="entry name" value="MoaD/ThiS"/>
    <property type="match status" value="1"/>
</dbReference>
<dbReference type="InterPro" id="IPR012675">
    <property type="entry name" value="Beta-grasp_dom_sf"/>
</dbReference>
<dbReference type="PANTHER" id="PTHR34472">
    <property type="entry name" value="SULFUR CARRIER PROTEIN THIS"/>
    <property type="match status" value="1"/>
</dbReference>
<evidence type="ECO:0000313" key="3">
    <source>
        <dbReference type="Proteomes" id="UP000008120"/>
    </source>
</evidence>
<dbReference type="Proteomes" id="UP000008120">
    <property type="component" value="Chromosome"/>
</dbReference>
<dbReference type="InterPro" id="IPR016155">
    <property type="entry name" value="Mopterin_synth/thiamin_S_b"/>
</dbReference>
<dbReference type="CDD" id="cd00565">
    <property type="entry name" value="Ubl_ThiS"/>
    <property type="match status" value="1"/>
</dbReference>
<dbReference type="Gene3D" id="3.10.20.30">
    <property type="match status" value="1"/>
</dbReference>
<protein>
    <submittedName>
        <fullName evidence="1">Thiamine biosynthesis protein ThiS</fullName>
    </submittedName>
</protein>
<sequence length="71" mass="7277">MSEAGTVKINGRDMVCVGKTISQVLVSVGVDPARQGIAVAVNGEVVPRSMWGRVRLKAGDIVEIVTAVAGG</sequence>
<evidence type="ECO:0000313" key="2">
    <source>
        <dbReference type="EMBL" id="BAJ50865.1"/>
    </source>
</evidence>
<dbReference type="AlphaFoldDB" id="E6N706"/>
<dbReference type="KEGG" id="csu:CSUB_C1012"/>
<dbReference type="InterPro" id="IPR010035">
    <property type="entry name" value="Thi_S"/>
</dbReference>
<gene>
    <name evidence="2" type="ORF">CSUB_C1012</name>
    <name evidence="1" type="ORF">HGMM_F34A01C30</name>
</gene>
<dbReference type="Pfam" id="PF02597">
    <property type="entry name" value="ThiS"/>
    <property type="match status" value="1"/>
</dbReference>
<dbReference type="NCBIfam" id="TIGR01683">
    <property type="entry name" value="thiS"/>
    <property type="match status" value="1"/>
</dbReference>
<organism evidence="1 3">
    <name type="scientific">Caldiarchaeum subterraneum</name>
    <dbReference type="NCBI Taxonomy" id="311458"/>
    <lineage>
        <taxon>Archaea</taxon>
        <taxon>Nitrososphaerota</taxon>
        <taxon>Candidatus Caldarchaeales</taxon>
        <taxon>Candidatus Caldarchaeaceae</taxon>
        <taxon>Candidatus Caldarchaeum</taxon>
    </lineage>
</organism>
<reference evidence="1 3" key="1">
    <citation type="journal article" date="2005" name="Environ. Microbiol.">
        <title>Genetic and functional properties of uncultivated thermophilic crenarchaeotes from a subsurface gold mine as revealed by analysis of genome fragments.</title>
        <authorList>
            <person name="Nunoura T."/>
            <person name="Hirayama H."/>
            <person name="Takami H."/>
            <person name="Oida H."/>
            <person name="Nishi S."/>
            <person name="Shimamura S."/>
            <person name="Suzuki Y."/>
            <person name="Inagaki F."/>
            <person name="Takai K."/>
            <person name="Nealson K.H."/>
            <person name="Horikoshi K."/>
        </authorList>
    </citation>
    <scope>NUCLEOTIDE SEQUENCE [LARGE SCALE GENOMIC DNA]</scope>
</reference>
<dbReference type="PANTHER" id="PTHR34472:SF1">
    <property type="entry name" value="SULFUR CARRIER PROTEIN THIS"/>
    <property type="match status" value="1"/>
</dbReference>